<protein>
    <recommendedName>
        <fullName evidence="4">DNA helicase</fullName>
    </recommendedName>
</protein>
<dbReference type="OrthoDB" id="5123379at2"/>
<dbReference type="AlphaFoldDB" id="A0A2M9D5S0"/>
<proteinExistence type="predicted"/>
<comment type="caution">
    <text evidence="2">The sequence shown here is derived from an EMBL/GenBank/DDBJ whole genome shotgun (WGS) entry which is preliminary data.</text>
</comment>
<keyword evidence="1" id="KW-0472">Membrane</keyword>
<keyword evidence="3" id="KW-1185">Reference proteome</keyword>
<keyword evidence="1" id="KW-0812">Transmembrane</keyword>
<evidence type="ECO:0008006" key="4">
    <source>
        <dbReference type="Google" id="ProtNLM"/>
    </source>
</evidence>
<dbReference type="EMBL" id="PGFH01000001">
    <property type="protein sequence ID" value="PJJ81049.1"/>
    <property type="molecule type" value="Genomic_DNA"/>
</dbReference>
<evidence type="ECO:0000256" key="1">
    <source>
        <dbReference type="SAM" id="Phobius"/>
    </source>
</evidence>
<evidence type="ECO:0000313" key="3">
    <source>
        <dbReference type="Proteomes" id="UP000231742"/>
    </source>
</evidence>
<dbReference type="Proteomes" id="UP000231742">
    <property type="component" value="Unassembled WGS sequence"/>
</dbReference>
<feature type="transmembrane region" description="Helical" evidence="1">
    <location>
        <begin position="142"/>
        <end position="163"/>
    </location>
</feature>
<sequence>MALTRKRRKELKRLKGQAEDLWHDQKELLDHASAVVREASQQAANYAREEVSPKIHNTIDSRVKPVVSSSVAGARSAAESTKSKIKGDVLPAVTSALGTALAALEVAKNQQVRDAFARVSGLAATAGEKTGLVKPQPKSAGFGRYILIGVGVVAAVGVAYAAWQTLRADDDLWIDDEAETA</sequence>
<organism evidence="2 3">
    <name type="scientific">Salinibacterium amurskyense</name>
    <dbReference type="NCBI Taxonomy" id="205941"/>
    <lineage>
        <taxon>Bacteria</taxon>
        <taxon>Bacillati</taxon>
        <taxon>Actinomycetota</taxon>
        <taxon>Actinomycetes</taxon>
        <taxon>Micrococcales</taxon>
        <taxon>Microbacteriaceae</taxon>
        <taxon>Salinibacterium</taxon>
    </lineage>
</organism>
<dbReference type="RefSeq" id="WP_100387771.1">
    <property type="nucleotide sequence ID" value="NZ_BMZU01000001.1"/>
</dbReference>
<accession>A0A2M9D5S0</accession>
<keyword evidence="1" id="KW-1133">Transmembrane helix</keyword>
<reference evidence="2 3" key="1">
    <citation type="submission" date="2017-11" db="EMBL/GenBank/DDBJ databases">
        <title>Genomic Encyclopedia of Archaeal and Bacterial Type Strains, Phase II (KMG-II): From Individual Species to Whole Genera.</title>
        <authorList>
            <person name="Goeker M."/>
        </authorList>
    </citation>
    <scope>NUCLEOTIDE SEQUENCE [LARGE SCALE GENOMIC DNA]</scope>
    <source>
        <strain evidence="2 3">DSM 16400</strain>
    </source>
</reference>
<evidence type="ECO:0000313" key="2">
    <source>
        <dbReference type="EMBL" id="PJJ81049.1"/>
    </source>
</evidence>
<name>A0A2M9D5S0_9MICO</name>
<gene>
    <name evidence="2" type="ORF">CLV85_0217</name>
</gene>